<sequence>MPHFPTTSARRNRALPQTPIRRRQIGQRSPSTYTSFVRSPDHLISYTAACRFRKRTITDFKEIFDEVEGCLAWRFKSGYDSSMFMHFWLHMQNQLRCVREQNNSSSWKSLPPALRQRIREDAVDEFPNLEDFENLWLVDAVCTAIMQNRQSNEKRLAMLRSQKNPNSIGVSRRAPEQNRGLIPGFKGGQRRRATLPLMDLSLLADSESVYAEQSNVTPSRIEGQPTSAMSSPSEVESNHGFESSSSNIEHLSDTEGEDSIEDEPLENGGKCVQEGCNNLRLRKSGRGWRRWCSDCLDSLEESNEAFELPLPRPLDRNSRSRNSTQKGKEIQEDALVFADVRRRRGDRVGIRARNRADTRSRNTIMEASQSQK</sequence>
<dbReference type="Proteomes" id="UP000008177">
    <property type="component" value="Unplaced contigs"/>
</dbReference>
<feature type="region of interest" description="Disordered" evidence="1">
    <location>
        <begin position="214"/>
        <end position="273"/>
    </location>
</feature>
<feature type="region of interest" description="Disordered" evidence="1">
    <location>
        <begin position="350"/>
        <end position="372"/>
    </location>
</feature>
<feature type="compositionally biased region" description="Polar residues" evidence="1">
    <location>
        <begin position="361"/>
        <end position="372"/>
    </location>
</feature>
<feature type="compositionally biased region" description="Polar residues" evidence="1">
    <location>
        <begin position="214"/>
        <end position="249"/>
    </location>
</feature>
<name>G2YX49_BOTF4</name>
<protein>
    <submittedName>
        <fullName evidence="2">Uncharacterized protein</fullName>
    </submittedName>
</protein>
<dbReference type="HOGENOM" id="CLU_743924_0_0_1"/>
<feature type="region of interest" description="Disordered" evidence="1">
    <location>
        <begin position="309"/>
        <end position="333"/>
    </location>
</feature>
<feature type="region of interest" description="Disordered" evidence="1">
    <location>
        <begin position="160"/>
        <end position="188"/>
    </location>
</feature>
<feature type="compositionally biased region" description="Basic and acidic residues" evidence="1">
    <location>
        <begin position="350"/>
        <end position="360"/>
    </location>
</feature>
<evidence type="ECO:0000256" key="1">
    <source>
        <dbReference type="SAM" id="MobiDB-lite"/>
    </source>
</evidence>
<feature type="region of interest" description="Disordered" evidence="1">
    <location>
        <begin position="1"/>
        <end position="33"/>
    </location>
</feature>
<organism evidence="2 3">
    <name type="scientific">Botryotinia fuckeliana (strain T4)</name>
    <name type="common">Noble rot fungus</name>
    <name type="synonym">Botrytis cinerea</name>
    <dbReference type="NCBI Taxonomy" id="999810"/>
    <lineage>
        <taxon>Eukaryota</taxon>
        <taxon>Fungi</taxon>
        <taxon>Dikarya</taxon>
        <taxon>Ascomycota</taxon>
        <taxon>Pezizomycotina</taxon>
        <taxon>Leotiomycetes</taxon>
        <taxon>Helotiales</taxon>
        <taxon>Sclerotiniaceae</taxon>
        <taxon>Botrytis</taxon>
    </lineage>
</organism>
<proteinExistence type="predicted"/>
<dbReference type="AlphaFoldDB" id="G2YX49"/>
<accession>G2YX49</accession>
<reference evidence="3" key="1">
    <citation type="journal article" date="2011" name="PLoS Genet.">
        <title>Genomic analysis of the necrotrophic fungal pathogens Sclerotinia sclerotiorum and Botrytis cinerea.</title>
        <authorList>
            <person name="Amselem J."/>
            <person name="Cuomo C.A."/>
            <person name="van Kan J.A."/>
            <person name="Viaud M."/>
            <person name="Benito E.P."/>
            <person name="Couloux A."/>
            <person name="Coutinho P.M."/>
            <person name="de Vries R.P."/>
            <person name="Dyer P.S."/>
            <person name="Fillinger S."/>
            <person name="Fournier E."/>
            <person name="Gout L."/>
            <person name="Hahn M."/>
            <person name="Kohn L."/>
            <person name="Lapalu N."/>
            <person name="Plummer K.M."/>
            <person name="Pradier J.M."/>
            <person name="Quevillon E."/>
            <person name="Sharon A."/>
            <person name="Simon A."/>
            <person name="ten Have A."/>
            <person name="Tudzynski B."/>
            <person name="Tudzynski P."/>
            <person name="Wincker P."/>
            <person name="Andrew M."/>
            <person name="Anthouard V."/>
            <person name="Beever R.E."/>
            <person name="Beffa R."/>
            <person name="Benoit I."/>
            <person name="Bouzid O."/>
            <person name="Brault B."/>
            <person name="Chen Z."/>
            <person name="Choquer M."/>
            <person name="Collemare J."/>
            <person name="Cotton P."/>
            <person name="Danchin E.G."/>
            <person name="Da Silva C."/>
            <person name="Gautier A."/>
            <person name="Giraud C."/>
            <person name="Giraud T."/>
            <person name="Gonzalez C."/>
            <person name="Grossetete S."/>
            <person name="Guldener U."/>
            <person name="Henrissat B."/>
            <person name="Howlett B.J."/>
            <person name="Kodira C."/>
            <person name="Kretschmer M."/>
            <person name="Lappartient A."/>
            <person name="Leroch M."/>
            <person name="Levis C."/>
            <person name="Mauceli E."/>
            <person name="Neuveglise C."/>
            <person name="Oeser B."/>
            <person name="Pearson M."/>
            <person name="Poulain J."/>
            <person name="Poussereau N."/>
            <person name="Quesneville H."/>
            <person name="Rascle C."/>
            <person name="Schumacher J."/>
            <person name="Segurens B."/>
            <person name="Sexton A."/>
            <person name="Silva E."/>
            <person name="Sirven C."/>
            <person name="Soanes D.M."/>
            <person name="Talbot N.J."/>
            <person name="Templeton M."/>
            <person name="Yandava C."/>
            <person name="Yarden O."/>
            <person name="Zeng Q."/>
            <person name="Rollins J.A."/>
            <person name="Lebrun M.H."/>
            <person name="Dickman M."/>
        </authorList>
    </citation>
    <scope>NUCLEOTIDE SEQUENCE [LARGE SCALE GENOMIC DNA]</scope>
    <source>
        <strain evidence="3">T4</strain>
    </source>
</reference>
<dbReference type="InParanoid" id="G2YX49"/>
<dbReference type="OrthoDB" id="3573129at2759"/>
<gene>
    <name evidence="2" type="ORF">BofuT4_P148970.1</name>
</gene>
<evidence type="ECO:0000313" key="3">
    <source>
        <dbReference type="Proteomes" id="UP000008177"/>
    </source>
</evidence>
<evidence type="ECO:0000313" key="2">
    <source>
        <dbReference type="EMBL" id="CCD56287.1"/>
    </source>
</evidence>
<dbReference type="EMBL" id="FQ790359">
    <property type="protein sequence ID" value="CCD56287.1"/>
    <property type="molecule type" value="Genomic_DNA"/>
</dbReference>
<feature type="compositionally biased region" description="Acidic residues" evidence="1">
    <location>
        <begin position="254"/>
        <end position="265"/>
    </location>
</feature>